<organism evidence="1 2">
    <name type="scientific">Glycomyces luteolus</name>
    <dbReference type="NCBI Taxonomy" id="2670330"/>
    <lineage>
        <taxon>Bacteria</taxon>
        <taxon>Bacillati</taxon>
        <taxon>Actinomycetota</taxon>
        <taxon>Actinomycetes</taxon>
        <taxon>Glycomycetales</taxon>
        <taxon>Glycomycetaceae</taxon>
        <taxon>Glycomyces</taxon>
    </lineage>
</organism>
<sequence>MHAIDDAALRLPGAAWRITSSEVAALARVKRPVVTNWARRHPDFPAPIVYENGRPLFDGYEVTDWLLDTGRGNAGQDDLRAELTLHSLNAWRDTMPAAALVAALSALICLRQQLDRPAAEGTWQDALDRAAHLDTDDAFLLTELRAVPPELGPALAALADDLTDAAYNPAEAFEWVMDARRRLGAHDLAADSPAPALAKALARIAGVATLEAGGVVAVPHVRAGDLLAALHDEAAPESGHTFLAADADAGLARLTRRRMLVRGVYEFQLDVADGPDRSGMDLAVDDFGDPELLLCALPYEFAETRDPRTALERVQACTDLLANGSSAVILGPADALIDSLPQRGAADLLRRSFLTEGLLKAAVSLPEGALPYRPGYRTAIWVLSRTPRDERRGRVLLTDLSAQPLTASVLDDLAEDIAIWRGAGWTTDPRHEPRHGAVLHATVLAERPGAAFTPRHLSDADRYSRTVTERPARISELEVRLETLTEQARHDGDNRSLRTHATLRPEDKPARRTTVGHLLKSRRLRKLPGHRIAAAHLSSKGHYPVLGPDEVIGAAPIGARRIDREILFTAYEHAVFTEPGDIVVTANPRFGAIVDEEGLSVVVYPARVLRVRPEAVRPVQPRVLAALLRAAAAEHPRAAGAIRAPRRIEDFAILELEPEEAQRYEDLLTQIARRSAALREQTTILEDLTRLTAAGLQDGTLAIAPDPTSPHRRT</sequence>
<dbReference type="RefSeq" id="WP_270112214.1">
    <property type="nucleotide sequence ID" value="NZ_JAPZVP010000020.1"/>
</dbReference>
<dbReference type="EMBL" id="JAPZVP010000020">
    <property type="protein sequence ID" value="MDA1362165.1"/>
    <property type="molecule type" value="Genomic_DNA"/>
</dbReference>
<name>A0A9X3PNH7_9ACTN</name>
<evidence type="ECO:0000313" key="1">
    <source>
        <dbReference type="EMBL" id="MDA1362165.1"/>
    </source>
</evidence>
<dbReference type="InterPro" id="IPR029063">
    <property type="entry name" value="SAM-dependent_MTases_sf"/>
</dbReference>
<accession>A0A9X3PNH7</accession>
<dbReference type="Proteomes" id="UP001146067">
    <property type="component" value="Unassembled WGS sequence"/>
</dbReference>
<protein>
    <recommendedName>
        <fullName evidence="3">N-6 DNA methylase</fullName>
    </recommendedName>
</protein>
<comment type="caution">
    <text evidence="1">The sequence shown here is derived from an EMBL/GenBank/DDBJ whole genome shotgun (WGS) entry which is preliminary data.</text>
</comment>
<dbReference type="SUPFAM" id="SSF53335">
    <property type="entry name" value="S-adenosyl-L-methionine-dependent methyltransferases"/>
    <property type="match status" value="1"/>
</dbReference>
<dbReference type="AlphaFoldDB" id="A0A9X3PNH7"/>
<dbReference type="Gene3D" id="3.40.50.150">
    <property type="entry name" value="Vaccinia Virus protein VP39"/>
    <property type="match status" value="1"/>
</dbReference>
<evidence type="ECO:0000313" key="2">
    <source>
        <dbReference type="Proteomes" id="UP001146067"/>
    </source>
</evidence>
<keyword evidence="2" id="KW-1185">Reference proteome</keyword>
<evidence type="ECO:0008006" key="3">
    <source>
        <dbReference type="Google" id="ProtNLM"/>
    </source>
</evidence>
<gene>
    <name evidence="1" type="ORF">O1R50_21240</name>
</gene>
<reference evidence="1" key="1">
    <citation type="submission" date="2022-12" db="EMBL/GenBank/DDBJ databases">
        <title>Gycomyces niveus sp.nov.,a novel actinomycete isolated from soil in Shouguan.</title>
        <authorList>
            <person name="Yang X."/>
        </authorList>
    </citation>
    <scope>NUCLEOTIDE SEQUENCE</scope>
    <source>
        <strain evidence="1">NEAU-A15</strain>
    </source>
</reference>
<proteinExistence type="predicted"/>